<gene>
    <name evidence="2" type="ORF">CHH72_03110</name>
</gene>
<evidence type="ECO:0000313" key="3">
    <source>
        <dbReference type="Proteomes" id="UP000216207"/>
    </source>
</evidence>
<protein>
    <recommendedName>
        <fullName evidence="4">DUF3147 family protein</fullName>
    </recommendedName>
</protein>
<evidence type="ECO:0008006" key="4">
    <source>
        <dbReference type="Google" id="ProtNLM"/>
    </source>
</evidence>
<dbReference type="AlphaFoldDB" id="A0A268P2T9"/>
<dbReference type="NCBIfam" id="NF006750">
    <property type="entry name" value="PRK09272.1-3"/>
    <property type="match status" value="1"/>
</dbReference>
<reference evidence="2 3" key="1">
    <citation type="submission" date="2017-07" db="EMBL/GenBank/DDBJ databases">
        <title>Isolation and whole genome analysis of endospore-forming bacteria from heroin.</title>
        <authorList>
            <person name="Kalinowski J."/>
            <person name="Ahrens B."/>
            <person name="Al-Dilaimi A."/>
            <person name="Winkler A."/>
            <person name="Wibberg D."/>
            <person name="Schleenbecker U."/>
            <person name="Ruckert C."/>
            <person name="Wolfel R."/>
            <person name="Grass G."/>
        </authorList>
    </citation>
    <scope>NUCLEOTIDE SEQUENCE [LARGE SCALE GENOMIC DNA]</scope>
    <source>
        <strain evidence="2 3">7539</strain>
    </source>
</reference>
<dbReference type="EMBL" id="NPCC01000005">
    <property type="protein sequence ID" value="PAE89991.1"/>
    <property type="molecule type" value="Genomic_DNA"/>
</dbReference>
<dbReference type="Proteomes" id="UP000216207">
    <property type="component" value="Unassembled WGS sequence"/>
</dbReference>
<evidence type="ECO:0000256" key="1">
    <source>
        <dbReference type="SAM" id="Phobius"/>
    </source>
</evidence>
<dbReference type="RefSeq" id="WP_095326126.1">
    <property type="nucleotide sequence ID" value="NZ_NPCC01000005.1"/>
</dbReference>
<accession>A0A268P2T9</accession>
<sequence length="76" mass="8260">MFTVIKIGISAIIIGLITAIASRFPTYGGMVAALPLVSILSLVWLYVEGQQVNSLAKFAFGVLEGLPFVFSYKMYL</sequence>
<proteinExistence type="predicted"/>
<keyword evidence="1" id="KW-0812">Transmembrane</keyword>
<feature type="transmembrane region" description="Helical" evidence="1">
    <location>
        <begin position="30"/>
        <end position="47"/>
    </location>
</feature>
<evidence type="ECO:0000313" key="2">
    <source>
        <dbReference type="EMBL" id="PAE89991.1"/>
    </source>
</evidence>
<feature type="transmembrane region" description="Helical" evidence="1">
    <location>
        <begin position="7"/>
        <end position="24"/>
    </location>
</feature>
<name>A0A268P2T9_SHOCL</name>
<organism evidence="2 3">
    <name type="scientific">Shouchella clausii</name>
    <name type="common">Alkalihalobacillus clausii</name>
    <dbReference type="NCBI Taxonomy" id="79880"/>
    <lineage>
        <taxon>Bacteria</taxon>
        <taxon>Bacillati</taxon>
        <taxon>Bacillota</taxon>
        <taxon>Bacilli</taxon>
        <taxon>Bacillales</taxon>
        <taxon>Bacillaceae</taxon>
        <taxon>Shouchella</taxon>
    </lineage>
</organism>
<keyword evidence="1" id="KW-1133">Transmembrane helix</keyword>
<keyword evidence="1" id="KW-0472">Membrane</keyword>
<comment type="caution">
    <text evidence="2">The sequence shown here is derived from an EMBL/GenBank/DDBJ whole genome shotgun (WGS) entry which is preliminary data.</text>
</comment>